<reference evidence="1" key="1">
    <citation type="journal article" date="2020" name="Nature">
        <title>Giant virus diversity and host interactions through global metagenomics.</title>
        <authorList>
            <person name="Schulz F."/>
            <person name="Roux S."/>
            <person name="Paez-Espino D."/>
            <person name="Jungbluth S."/>
            <person name="Walsh D.A."/>
            <person name="Denef V.J."/>
            <person name="McMahon K.D."/>
            <person name="Konstantinidis K.T."/>
            <person name="Eloe-Fadrosh E.A."/>
            <person name="Kyrpides N.C."/>
            <person name="Woyke T."/>
        </authorList>
    </citation>
    <scope>NUCLEOTIDE SEQUENCE</scope>
    <source>
        <strain evidence="1">GVMAG-M-3300020595-32</strain>
    </source>
</reference>
<name>A0A6C0CF55_9ZZZZ</name>
<evidence type="ECO:0000313" key="1">
    <source>
        <dbReference type="EMBL" id="QHT02470.1"/>
    </source>
</evidence>
<dbReference type="EMBL" id="MN739395">
    <property type="protein sequence ID" value="QHT02470.1"/>
    <property type="molecule type" value="Genomic_DNA"/>
</dbReference>
<organism evidence="1">
    <name type="scientific">viral metagenome</name>
    <dbReference type="NCBI Taxonomy" id="1070528"/>
    <lineage>
        <taxon>unclassified sequences</taxon>
        <taxon>metagenomes</taxon>
        <taxon>organismal metagenomes</taxon>
    </lineage>
</organism>
<protein>
    <submittedName>
        <fullName evidence="1">Uncharacterized protein</fullName>
    </submittedName>
</protein>
<sequence length="135" mass="15212">MPKKIRRSNNRLRKTNRKVRKTANRNRLRKLGGGHKHHVDMVGGFYTIKEMNNCKVHIDSLINSGESGATSLFYKLLQTKLQKADLTGLSTYLSDRIDHYTRWEEEEAAAAAAAAPARSIVRSSSYSTPPRNLDG</sequence>
<proteinExistence type="predicted"/>
<dbReference type="AlphaFoldDB" id="A0A6C0CF55"/>
<accession>A0A6C0CF55</accession>